<comment type="caution">
    <text evidence="2">The sequence shown here is derived from an EMBL/GenBank/DDBJ whole genome shotgun (WGS) entry which is preliminary data.</text>
</comment>
<evidence type="ECO:0000313" key="2">
    <source>
        <dbReference type="EMBL" id="KAJ6229100.1"/>
    </source>
</evidence>
<evidence type="ECO:0008006" key="4">
    <source>
        <dbReference type="Google" id="ProtNLM"/>
    </source>
</evidence>
<organism evidence="2 3">
    <name type="scientific">Anaeramoeba flamelloides</name>
    <dbReference type="NCBI Taxonomy" id="1746091"/>
    <lineage>
        <taxon>Eukaryota</taxon>
        <taxon>Metamonada</taxon>
        <taxon>Anaeramoebidae</taxon>
        <taxon>Anaeramoeba</taxon>
    </lineage>
</organism>
<gene>
    <name evidence="2" type="ORF">M0813_08017</name>
</gene>
<keyword evidence="3" id="KW-1185">Reference proteome</keyword>
<accession>A0ABQ8XAE2</accession>
<protein>
    <recommendedName>
        <fullName evidence="4">PAS domain-containing protein</fullName>
    </recommendedName>
</protein>
<evidence type="ECO:0000313" key="3">
    <source>
        <dbReference type="Proteomes" id="UP001150062"/>
    </source>
</evidence>
<proteinExistence type="predicted"/>
<dbReference type="Proteomes" id="UP001150062">
    <property type="component" value="Unassembled WGS sequence"/>
</dbReference>
<dbReference type="EMBL" id="JAOAOG010000323">
    <property type="protein sequence ID" value="KAJ6229100.1"/>
    <property type="molecule type" value="Genomic_DNA"/>
</dbReference>
<name>A0ABQ8XAE2_9EUKA</name>
<feature type="compositionally biased region" description="Low complexity" evidence="1">
    <location>
        <begin position="219"/>
        <end position="229"/>
    </location>
</feature>
<reference evidence="2" key="1">
    <citation type="submission" date="2022-08" db="EMBL/GenBank/DDBJ databases">
        <title>Novel sulfate-reducing endosymbionts in the free-living metamonad Anaeramoeba.</title>
        <authorList>
            <person name="Jerlstrom-Hultqvist J."/>
            <person name="Cepicka I."/>
            <person name="Gallot-Lavallee L."/>
            <person name="Salas-Leiva D."/>
            <person name="Curtis B.A."/>
            <person name="Zahonova K."/>
            <person name="Pipaliya S."/>
            <person name="Dacks J."/>
            <person name="Roger A.J."/>
        </authorList>
    </citation>
    <scope>NUCLEOTIDE SEQUENCE</scope>
    <source>
        <strain evidence="2">Schooner1</strain>
    </source>
</reference>
<evidence type="ECO:0000256" key="1">
    <source>
        <dbReference type="SAM" id="MobiDB-lite"/>
    </source>
</evidence>
<feature type="region of interest" description="Disordered" evidence="1">
    <location>
        <begin position="173"/>
        <end position="239"/>
    </location>
</feature>
<feature type="compositionally biased region" description="Basic residues" evidence="1">
    <location>
        <begin position="174"/>
        <end position="218"/>
    </location>
</feature>
<sequence>MGNKSFKSRSPLTVHSRNSKKFFQMVDNSKLCLALLDLDFRIKFLNRPYCDFLQISNTKTIFNKTQKELLECKEPVLAPYQPYYNKETMKVIVAILKELLKDSTIYSIATYQVFKPKIHYVNAQLKIRKIKIGTDWFFLFFAIPIRCTPKINPFRTKKFEALLMPKRNIEFPKIKYKNKKKHQNRNKSTNKNKNKNKNKYKSKRTLNLHKNNKKKKNKNQNNHQKNYNNPSPLSYVNKTENDKLEESFIEEI</sequence>